<dbReference type="SUPFAM" id="SSF46689">
    <property type="entry name" value="Homeodomain-like"/>
    <property type="match status" value="1"/>
</dbReference>
<dbReference type="GO" id="GO:0043565">
    <property type="term" value="F:sequence-specific DNA binding"/>
    <property type="evidence" value="ECO:0007669"/>
    <property type="project" value="InterPro"/>
</dbReference>
<dbReference type="EMBL" id="JACCFL010000001">
    <property type="protein sequence ID" value="NYJ22791.1"/>
    <property type="molecule type" value="Genomic_DNA"/>
</dbReference>
<feature type="domain" description="HTH araC/xylS-type" evidence="4">
    <location>
        <begin position="243"/>
        <end position="344"/>
    </location>
</feature>
<dbReference type="InterPro" id="IPR009057">
    <property type="entry name" value="Homeodomain-like_sf"/>
</dbReference>
<dbReference type="GO" id="GO:0003700">
    <property type="term" value="F:DNA-binding transcription factor activity"/>
    <property type="evidence" value="ECO:0007669"/>
    <property type="project" value="InterPro"/>
</dbReference>
<reference evidence="5 6" key="1">
    <citation type="submission" date="2020-07" db="EMBL/GenBank/DDBJ databases">
        <title>Sequencing the genomes of 1000 actinobacteria strains.</title>
        <authorList>
            <person name="Klenk H.-P."/>
        </authorList>
    </citation>
    <scope>NUCLEOTIDE SEQUENCE [LARGE SCALE GENOMIC DNA]</scope>
    <source>
        <strain evidence="5 6">DSM 15165</strain>
    </source>
</reference>
<dbReference type="PANTHER" id="PTHR46796">
    <property type="entry name" value="HTH-TYPE TRANSCRIPTIONAL ACTIVATOR RHAS-RELATED"/>
    <property type="match status" value="1"/>
</dbReference>
<keyword evidence="1" id="KW-0805">Transcription regulation</keyword>
<organism evidence="5 6">
    <name type="scientific">Leifsonia shinshuensis</name>
    <dbReference type="NCBI Taxonomy" id="150026"/>
    <lineage>
        <taxon>Bacteria</taxon>
        <taxon>Bacillati</taxon>
        <taxon>Actinomycetota</taxon>
        <taxon>Actinomycetes</taxon>
        <taxon>Micrococcales</taxon>
        <taxon>Microbacteriaceae</taxon>
        <taxon>Leifsonia</taxon>
    </lineage>
</organism>
<dbReference type="InterPro" id="IPR035418">
    <property type="entry name" value="AraC-bd_2"/>
</dbReference>
<dbReference type="Gene3D" id="1.10.10.60">
    <property type="entry name" value="Homeodomain-like"/>
    <property type="match status" value="1"/>
</dbReference>
<sequence length="346" mass="36389">MESVQGEVAEAHEPPGGDRDLALADGRMSAFATADVDEARFVGSQMFYGGAIRPDGRGTGFEVRIVGTRIGPLSLGLVGFGTQVSIAFRGLGGSYGVTLPMRGTIGHRIGSREYAATPDAAAVIGLADAVDAAGWAEGARSLHLRMERGALEAGLSRMLGVDGVGEIRFPDLLDLRSGRGADWAQLAGALFGRLERDDGLVANALFAAQLSDAVMTGLLLATDHQYREALDAPPRPAPPATIRRAAQFIDENAHLPITVPDVAAAVGANTRTLSRGFRDHLDTSPGAYLARARLDGAHRELAASRPERTSVSQVAAAWGFFNPGRFASRYRATFGVLPSQTLRSGS</sequence>
<dbReference type="PROSITE" id="PS01124">
    <property type="entry name" value="HTH_ARAC_FAMILY_2"/>
    <property type="match status" value="1"/>
</dbReference>
<accession>A0A853CTL3</accession>
<proteinExistence type="predicted"/>
<comment type="caution">
    <text evidence="5">The sequence shown here is derived from an EMBL/GenBank/DDBJ whole genome shotgun (WGS) entry which is preliminary data.</text>
</comment>
<dbReference type="RefSeq" id="WP_179604802.1">
    <property type="nucleotide sequence ID" value="NZ_BAABEH010000001.1"/>
</dbReference>
<dbReference type="Pfam" id="PF12833">
    <property type="entry name" value="HTH_18"/>
    <property type="match status" value="1"/>
</dbReference>
<dbReference type="Pfam" id="PF14525">
    <property type="entry name" value="AraC_binding_2"/>
    <property type="match status" value="1"/>
</dbReference>
<keyword evidence="3" id="KW-0804">Transcription</keyword>
<dbReference type="PROSITE" id="PS00041">
    <property type="entry name" value="HTH_ARAC_FAMILY_1"/>
    <property type="match status" value="1"/>
</dbReference>
<gene>
    <name evidence="5" type="ORF">HNR13_001078</name>
</gene>
<dbReference type="AlphaFoldDB" id="A0A853CTL3"/>
<protein>
    <submittedName>
        <fullName evidence="5">AraC-like DNA-binding protein</fullName>
    </submittedName>
</protein>
<evidence type="ECO:0000313" key="5">
    <source>
        <dbReference type="EMBL" id="NYJ22791.1"/>
    </source>
</evidence>
<keyword evidence="2 5" id="KW-0238">DNA-binding</keyword>
<name>A0A853CTL3_9MICO</name>
<evidence type="ECO:0000256" key="3">
    <source>
        <dbReference type="ARBA" id="ARBA00023163"/>
    </source>
</evidence>
<dbReference type="InterPro" id="IPR018060">
    <property type="entry name" value="HTH_AraC"/>
</dbReference>
<dbReference type="PANTHER" id="PTHR46796:SF12">
    <property type="entry name" value="HTH-TYPE DNA-BINDING TRANSCRIPTIONAL ACTIVATOR EUTR"/>
    <property type="match status" value="1"/>
</dbReference>
<dbReference type="InterPro" id="IPR050204">
    <property type="entry name" value="AraC_XylS_family_regulators"/>
</dbReference>
<dbReference type="Proteomes" id="UP000578352">
    <property type="component" value="Unassembled WGS sequence"/>
</dbReference>
<evidence type="ECO:0000256" key="1">
    <source>
        <dbReference type="ARBA" id="ARBA00023015"/>
    </source>
</evidence>
<evidence type="ECO:0000313" key="6">
    <source>
        <dbReference type="Proteomes" id="UP000578352"/>
    </source>
</evidence>
<evidence type="ECO:0000256" key="2">
    <source>
        <dbReference type="ARBA" id="ARBA00023125"/>
    </source>
</evidence>
<dbReference type="SMART" id="SM00342">
    <property type="entry name" value="HTH_ARAC"/>
    <property type="match status" value="1"/>
</dbReference>
<evidence type="ECO:0000259" key="4">
    <source>
        <dbReference type="PROSITE" id="PS01124"/>
    </source>
</evidence>
<dbReference type="InterPro" id="IPR018062">
    <property type="entry name" value="HTH_AraC-typ_CS"/>
</dbReference>